<protein>
    <submittedName>
        <fullName evidence="1">Uncharacterized protein</fullName>
    </submittedName>
</protein>
<dbReference type="RefSeq" id="WP_190257589.1">
    <property type="nucleotide sequence ID" value="NZ_BMPI01000103.1"/>
</dbReference>
<sequence>MELEFPDFTTPDPLDGHRSWTARFDSFNQRTDDLYYVVSIHEDGRVVRRFVVNVWPWEDLAAALRRLAAGGVTNTDYPGYNLGS</sequence>
<evidence type="ECO:0000313" key="2">
    <source>
        <dbReference type="Proteomes" id="UP000642070"/>
    </source>
</evidence>
<proteinExistence type="predicted"/>
<organism evidence="1 2">
    <name type="scientific">Dactylosporangium sucinum</name>
    <dbReference type="NCBI Taxonomy" id="1424081"/>
    <lineage>
        <taxon>Bacteria</taxon>
        <taxon>Bacillati</taxon>
        <taxon>Actinomycetota</taxon>
        <taxon>Actinomycetes</taxon>
        <taxon>Micromonosporales</taxon>
        <taxon>Micromonosporaceae</taxon>
        <taxon>Dactylosporangium</taxon>
    </lineage>
</organism>
<keyword evidence="2" id="KW-1185">Reference proteome</keyword>
<dbReference type="Proteomes" id="UP000642070">
    <property type="component" value="Unassembled WGS sequence"/>
</dbReference>
<dbReference type="AlphaFoldDB" id="A0A917UDQ2"/>
<reference evidence="1" key="1">
    <citation type="journal article" date="2014" name="Int. J. Syst. Evol. Microbiol.">
        <title>Complete genome sequence of Corynebacterium casei LMG S-19264T (=DSM 44701T), isolated from a smear-ripened cheese.</title>
        <authorList>
            <consortium name="US DOE Joint Genome Institute (JGI-PGF)"/>
            <person name="Walter F."/>
            <person name="Albersmeier A."/>
            <person name="Kalinowski J."/>
            <person name="Ruckert C."/>
        </authorList>
    </citation>
    <scope>NUCLEOTIDE SEQUENCE</scope>
    <source>
        <strain evidence="1">JCM 19831</strain>
    </source>
</reference>
<name>A0A917UDQ2_9ACTN</name>
<dbReference type="EMBL" id="BMPI01000103">
    <property type="protein sequence ID" value="GGM85778.1"/>
    <property type="molecule type" value="Genomic_DNA"/>
</dbReference>
<reference evidence="1" key="2">
    <citation type="submission" date="2020-09" db="EMBL/GenBank/DDBJ databases">
        <authorList>
            <person name="Sun Q."/>
            <person name="Ohkuma M."/>
        </authorList>
    </citation>
    <scope>NUCLEOTIDE SEQUENCE</scope>
    <source>
        <strain evidence="1">JCM 19831</strain>
    </source>
</reference>
<gene>
    <name evidence="1" type="ORF">GCM10007977_104490</name>
</gene>
<accession>A0A917UDQ2</accession>
<evidence type="ECO:0000313" key="1">
    <source>
        <dbReference type="EMBL" id="GGM85778.1"/>
    </source>
</evidence>
<comment type="caution">
    <text evidence="1">The sequence shown here is derived from an EMBL/GenBank/DDBJ whole genome shotgun (WGS) entry which is preliminary data.</text>
</comment>